<dbReference type="Pfam" id="PF01266">
    <property type="entry name" value="DAO"/>
    <property type="match status" value="1"/>
</dbReference>
<organism evidence="3 4">
    <name type="scientific">Aquibium oceanicum</name>
    <dbReference type="NCBI Taxonomy" id="1670800"/>
    <lineage>
        <taxon>Bacteria</taxon>
        <taxon>Pseudomonadati</taxon>
        <taxon>Pseudomonadota</taxon>
        <taxon>Alphaproteobacteria</taxon>
        <taxon>Hyphomicrobiales</taxon>
        <taxon>Phyllobacteriaceae</taxon>
        <taxon>Aquibium</taxon>
    </lineage>
</organism>
<dbReference type="GO" id="GO:0016491">
    <property type="term" value="F:oxidoreductase activity"/>
    <property type="evidence" value="ECO:0007669"/>
    <property type="project" value="UniProtKB-KW"/>
</dbReference>
<dbReference type="STRING" id="1670800.BSQ44_06035"/>
<dbReference type="Gene3D" id="3.30.9.10">
    <property type="entry name" value="D-Amino Acid Oxidase, subunit A, domain 2"/>
    <property type="match status" value="1"/>
</dbReference>
<dbReference type="OrthoDB" id="9805337at2"/>
<reference evidence="4" key="1">
    <citation type="submission" date="2016-11" db="EMBL/GenBank/DDBJ databases">
        <title>Mesorhizobium oceanicum sp. nov., isolated from deep seawater in South China Sea.</title>
        <authorList>
            <person name="Fu G.-Y."/>
        </authorList>
    </citation>
    <scope>NUCLEOTIDE SEQUENCE [LARGE SCALE GENOMIC DNA]</scope>
    <source>
        <strain evidence="4">B7</strain>
    </source>
</reference>
<protein>
    <submittedName>
        <fullName evidence="3">FAD-binding oxidoreductase</fullName>
    </submittedName>
</protein>
<dbReference type="InterPro" id="IPR036188">
    <property type="entry name" value="FAD/NAD-bd_sf"/>
</dbReference>
<dbReference type="SUPFAM" id="SSF54373">
    <property type="entry name" value="FAD-linked reductases, C-terminal domain"/>
    <property type="match status" value="1"/>
</dbReference>
<accession>A0A1L3SNK3</accession>
<dbReference type="AlphaFoldDB" id="A0A1L3SNK3"/>
<proteinExistence type="predicted"/>
<dbReference type="SUPFAM" id="SSF51905">
    <property type="entry name" value="FAD/NAD(P)-binding domain"/>
    <property type="match status" value="1"/>
</dbReference>
<dbReference type="KEGG" id="meso:BSQ44_06035"/>
<dbReference type="RefSeq" id="WP_072602394.1">
    <property type="nucleotide sequence ID" value="NZ_CP018171.1"/>
</dbReference>
<keyword evidence="1" id="KW-0560">Oxidoreductase</keyword>
<dbReference type="GO" id="GO:0005737">
    <property type="term" value="C:cytoplasm"/>
    <property type="evidence" value="ECO:0007669"/>
    <property type="project" value="TreeGrafter"/>
</dbReference>
<dbReference type="Proteomes" id="UP000182840">
    <property type="component" value="Chromosome"/>
</dbReference>
<name>A0A1L3SNK3_9HYPH</name>
<sequence>MAVQGDARSENAKPPVAVVGAGIVGVSTALWLQRDGHDVVLIDRGEPGEGTSYGNGGVLASCSIVPVTVPGLMRKAPRMLFDPAQPLFLKWSYLPRLLPWLRKYLSHCTPEQVNRIADAMLPIVGDSLADHQALAAGTGAEKWLKPSDYVFVYNDRAHYAGDAFGWGIRKARGMVWDELEGEALRAYDPVLDAKLGFAARFGDHGTITDPGRYVKDLAVHVVANGGRLVRGEVTDFVRTDGRVTGVRVGGETIDCSAAVLATGVWSKALCRKLGLDVPLESERGYHVELWEPSVMPRNPLMIASGKFVMTPMDGRLRLAGIVEFGGLDAAPSRAPFDLLLKNAQAALPGLRWKEKTEWMGHRPAPADSIPLIGEVPGTRGMFLGFGHHHVGLTGGPKTGRILAQLVSGRRPNLDLAPYAPSRFQ</sequence>
<feature type="domain" description="FAD dependent oxidoreductase" evidence="2">
    <location>
        <begin position="16"/>
        <end position="405"/>
    </location>
</feature>
<gene>
    <name evidence="3" type="ORF">BSQ44_06035</name>
</gene>
<evidence type="ECO:0000256" key="1">
    <source>
        <dbReference type="ARBA" id="ARBA00023002"/>
    </source>
</evidence>
<evidence type="ECO:0000259" key="2">
    <source>
        <dbReference type="Pfam" id="PF01266"/>
    </source>
</evidence>
<dbReference type="EMBL" id="CP018171">
    <property type="protein sequence ID" value="APH70984.1"/>
    <property type="molecule type" value="Genomic_DNA"/>
</dbReference>
<keyword evidence="4" id="KW-1185">Reference proteome</keyword>
<evidence type="ECO:0000313" key="3">
    <source>
        <dbReference type="EMBL" id="APH70984.1"/>
    </source>
</evidence>
<dbReference type="PANTHER" id="PTHR13847:SF289">
    <property type="entry name" value="GLYCINE OXIDASE"/>
    <property type="match status" value="1"/>
</dbReference>
<dbReference type="Gene3D" id="3.50.50.60">
    <property type="entry name" value="FAD/NAD(P)-binding domain"/>
    <property type="match status" value="2"/>
</dbReference>
<evidence type="ECO:0000313" key="4">
    <source>
        <dbReference type="Proteomes" id="UP000182840"/>
    </source>
</evidence>
<dbReference type="PANTHER" id="PTHR13847">
    <property type="entry name" value="SARCOSINE DEHYDROGENASE-RELATED"/>
    <property type="match status" value="1"/>
</dbReference>
<dbReference type="InterPro" id="IPR006076">
    <property type="entry name" value="FAD-dep_OxRdtase"/>
</dbReference>